<dbReference type="EMBL" id="CZAI01000002">
    <property type="protein sequence ID" value="CUO89444.1"/>
    <property type="molecule type" value="Genomic_DNA"/>
</dbReference>
<organism evidence="1 2">
    <name type="scientific">Bacteroides caccae</name>
    <dbReference type="NCBI Taxonomy" id="47678"/>
    <lineage>
        <taxon>Bacteria</taxon>
        <taxon>Pseudomonadati</taxon>
        <taxon>Bacteroidota</taxon>
        <taxon>Bacteroidia</taxon>
        <taxon>Bacteroidales</taxon>
        <taxon>Bacteroidaceae</taxon>
        <taxon>Bacteroides</taxon>
    </lineage>
</organism>
<sequence length="29" mass="3508">MAKILFAKLVNNDYLYRCKALKVNQYEEE</sequence>
<evidence type="ECO:0000313" key="1">
    <source>
        <dbReference type="EMBL" id="CUO89444.1"/>
    </source>
</evidence>
<name>A0A174IQ54_9BACE</name>
<protein>
    <submittedName>
        <fullName evidence="1">Uncharacterized protein</fullName>
    </submittedName>
</protein>
<dbReference type="Proteomes" id="UP000095657">
    <property type="component" value="Unassembled WGS sequence"/>
</dbReference>
<accession>A0A174IQ54</accession>
<reference evidence="1 2" key="1">
    <citation type="submission" date="2015-09" db="EMBL/GenBank/DDBJ databases">
        <authorList>
            <consortium name="Pathogen Informatics"/>
        </authorList>
    </citation>
    <scope>NUCLEOTIDE SEQUENCE [LARGE SCALE GENOMIC DNA]</scope>
    <source>
        <strain evidence="1 2">2789STDY5834880</strain>
    </source>
</reference>
<gene>
    <name evidence="1" type="ORF">ERS852494_01014</name>
</gene>
<proteinExistence type="predicted"/>
<evidence type="ECO:0000313" key="2">
    <source>
        <dbReference type="Proteomes" id="UP000095657"/>
    </source>
</evidence>
<dbReference type="AlphaFoldDB" id="A0A174IQ54"/>